<feature type="compositionally biased region" description="Acidic residues" evidence="3">
    <location>
        <begin position="239"/>
        <end position="262"/>
    </location>
</feature>
<dbReference type="KEGG" id="pic:PICST_33064"/>
<dbReference type="eggNOG" id="KOG1472">
    <property type="taxonomic scope" value="Eukaryota"/>
</dbReference>
<evidence type="ECO:0000256" key="3">
    <source>
        <dbReference type="SAM" id="MobiDB-lite"/>
    </source>
</evidence>
<keyword evidence="6" id="KW-1185">Reference proteome</keyword>
<feature type="compositionally biased region" description="Basic and acidic residues" evidence="3">
    <location>
        <begin position="217"/>
        <end position="238"/>
    </location>
</feature>
<evidence type="ECO:0000313" key="6">
    <source>
        <dbReference type="Proteomes" id="UP000002258"/>
    </source>
</evidence>
<feature type="compositionally biased region" description="Acidic residues" evidence="3">
    <location>
        <begin position="403"/>
        <end position="415"/>
    </location>
</feature>
<dbReference type="OMA" id="ADECEAR"/>
<dbReference type="GeneID" id="4839811"/>
<dbReference type="OrthoDB" id="21449at2759"/>
<gene>
    <name evidence="5" type="ORF">PICST_33064</name>
</gene>
<dbReference type="EMBL" id="CP000500">
    <property type="protein sequence ID" value="ABN67924.2"/>
    <property type="molecule type" value="Genomic_DNA"/>
</dbReference>
<evidence type="ECO:0000256" key="1">
    <source>
        <dbReference type="ARBA" id="ARBA00023117"/>
    </source>
</evidence>
<feature type="compositionally biased region" description="Acidic residues" evidence="3">
    <location>
        <begin position="155"/>
        <end position="195"/>
    </location>
</feature>
<evidence type="ECO:0000259" key="4">
    <source>
        <dbReference type="PROSITE" id="PS50014"/>
    </source>
</evidence>
<dbReference type="Gene3D" id="1.20.920.10">
    <property type="entry name" value="Bromodomain-like"/>
    <property type="match status" value="1"/>
</dbReference>
<keyword evidence="1 2" id="KW-0103">Bromodomain</keyword>
<dbReference type="InParanoid" id="A3LY64"/>
<dbReference type="PANTHER" id="PTHR15398:SF4">
    <property type="entry name" value="BROMODOMAIN-CONTAINING PROTEIN 8 ISOFORM X1"/>
    <property type="match status" value="1"/>
</dbReference>
<feature type="domain" description="Bromo" evidence="4">
    <location>
        <begin position="479"/>
        <end position="553"/>
    </location>
</feature>
<dbReference type="RefSeq" id="XP_001385953.2">
    <property type="nucleotide sequence ID" value="XM_001385916.1"/>
</dbReference>
<dbReference type="SMART" id="SM00297">
    <property type="entry name" value="BROMO"/>
    <property type="match status" value="1"/>
</dbReference>
<feature type="compositionally biased region" description="Basic and acidic residues" evidence="3">
    <location>
        <begin position="318"/>
        <end position="331"/>
    </location>
</feature>
<dbReference type="Pfam" id="PF00439">
    <property type="entry name" value="Bromodomain"/>
    <property type="match status" value="1"/>
</dbReference>
<protein>
    <submittedName>
        <fullName evidence="5">Ubiquitin--protein ligase</fullName>
    </submittedName>
</protein>
<dbReference type="InterPro" id="IPR036427">
    <property type="entry name" value="Bromodomain-like_sf"/>
</dbReference>
<evidence type="ECO:0000313" key="5">
    <source>
        <dbReference type="EMBL" id="ABN67924.2"/>
    </source>
</evidence>
<feature type="compositionally biased region" description="Basic and acidic residues" evidence="3">
    <location>
        <begin position="441"/>
        <end position="451"/>
    </location>
</feature>
<feature type="compositionally biased region" description="Acidic residues" evidence="3">
    <location>
        <begin position="354"/>
        <end position="393"/>
    </location>
</feature>
<dbReference type="GO" id="GO:0035267">
    <property type="term" value="C:NuA4 histone acetyltransferase complex"/>
    <property type="evidence" value="ECO:0007669"/>
    <property type="project" value="TreeGrafter"/>
</dbReference>
<dbReference type="GO" id="GO:0016874">
    <property type="term" value="F:ligase activity"/>
    <property type="evidence" value="ECO:0007669"/>
    <property type="project" value="UniProtKB-KW"/>
</dbReference>
<name>A3LY64_PICST</name>
<feature type="compositionally biased region" description="Basic and acidic residues" evidence="3">
    <location>
        <begin position="196"/>
        <end position="210"/>
    </location>
</feature>
<dbReference type="HOGENOM" id="CLU_037762_0_0_1"/>
<dbReference type="GO" id="GO:0006325">
    <property type="term" value="P:chromatin organization"/>
    <property type="evidence" value="ECO:0007669"/>
    <property type="project" value="UniProtKB-ARBA"/>
</dbReference>
<feature type="compositionally biased region" description="Low complexity" evidence="3">
    <location>
        <begin position="425"/>
        <end position="440"/>
    </location>
</feature>
<accession>A3LY64</accession>
<dbReference type="InterPro" id="IPR001487">
    <property type="entry name" value="Bromodomain"/>
</dbReference>
<dbReference type="AlphaFoldDB" id="A3LY64"/>
<sequence>MPGTERIGQDLGVILVAATVNQALKHFGRDGEISIVKIKLKNFVSDLNKLATAYKARFTANKYTTYFDKELLISVVKNCVPLGKFVSITSEEVIITATNFETDLKTAVATATLNYATLLVKYINDIDKIRSHVSEERAEAGLDKSENAEVKEVEIQSEAENDEAENEGEKDDNDEANEEVDDNEEKEAEKEDVEMEDVKENDPIDENMKELEEENEHADAEKTTQEIKQDVEVEKEESSSESESEEEDEEEDEDEEDEEDKAEADASKEEVVEVEKIEAPQLKSLDDNEVNDINIEEEEEEVSVAEDDDEVEEEDHQEDQKKMEVENKEQENYEETAVVEKDEQEAAEEKKEVEEQEKEEAEDDGEGDEDDDEDDEEGVEEDEEEEQEDDKEEIEQVEKEKVSEEDEEDVEEVDNVESQQVKQNSETSQESESEVISSREVSLEPKQEPPSRKRSRSPTATAQRKRFQNIAVNLIDSISAHRYSSPFLHPVSRRDAPEYYDVIKEPKDLKNILKAVKSKVEPPEYLSVKQLERDIMLMFANCVMYNKSDEDLVRLTRSMKNEVNNIFKMFEDAESEMK</sequence>
<dbReference type="PROSITE" id="PS50014">
    <property type="entry name" value="BROMODOMAIN_2"/>
    <property type="match status" value="1"/>
</dbReference>
<organism evidence="5 6">
    <name type="scientific">Scheffersomyces stipitis (strain ATCC 58785 / CBS 6054 / NBRC 10063 / NRRL Y-11545)</name>
    <name type="common">Yeast</name>
    <name type="synonym">Pichia stipitis</name>
    <dbReference type="NCBI Taxonomy" id="322104"/>
    <lineage>
        <taxon>Eukaryota</taxon>
        <taxon>Fungi</taxon>
        <taxon>Dikarya</taxon>
        <taxon>Ascomycota</taxon>
        <taxon>Saccharomycotina</taxon>
        <taxon>Pichiomycetes</taxon>
        <taxon>Debaryomycetaceae</taxon>
        <taxon>Scheffersomyces</taxon>
    </lineage>
</organism>
<dbReference type="STRING" id="322104.A3LY64"/>
<proteinExistence type="predicted"/>
<dbReference type="SUPFAM" id="SSF47370">
    <property type="entry name" value="Bromodomain"/>
    <property type="match status" value="1"/>
</dbReference>
<feature type="compositionally biased region" description="Acidic residues" evidence="3">
    <location>
        <begin position="287"/>
        <end position="317"/>
    </location>
</feature>
<evidence type="ECO:0000256" key="2">
    <source>
        <dbReference type="PROSITE-ProRule" id="PRU00035"/>
    </source>
</evidence>
<feature type="compositionally biased region" description="Basic and acidic residues" evidence="3">
    <location>
        <begin position="137"/>
        <end position="154"/>
    </location>
</feature>
<feature type="region of interest" description="Disordered" evidence="3">
    <location>
        <begin position="137"/>
        <end position="465"/>
    </location>
</feature>
<feature type="compositionally biased region" description="Basic and acidic residues" evidence="3">
    <location>
        <begin position="263"/>
        <end position="278"/>
    </location>
</feature>
<reference evidence="5 6" key="1">
    <citation type="journal article" date="2007" name="Nat. Biotechnol.">
        <title>Genome sequence of the lignocellulose-bioconverting and xylose-fermenting yeast Pichia stipitis.</title>
        <authorList>
            <person name="Jeffries T.W."/>
            <person name="Grigoriev I.V."/>
            <person name="Grimwood J."/>
            <person name="Laplaza J.M."/>
            <person name="Aerts A."/>
            <person name="Salamov A."/>
            <person name="Schmutz J."/>
            <person name="Lindquist E."/>
            <person name="Dehal P."/>
            <person name="Shapiro H."/>
            <person name="Jin Y.S."/>
            <person name="Passoth V."/>
            <person name="Richardson P.M."/>
        </authorList>
    </citation>
    <scope>NUCLEOTIDE SEQUENCE [LARGE SCALE GENOMIC DNA]</scope>
    <source>
        <strain evidence="6">ATCC 58785 / CBS 6054 / NBRC 10063 / NRRL Y-11545</strain>
    </source>
</reference>
<dbReference type="PRINTS" id="PR00503">
    <property type="entry name" value="BROMODOMAIN"/>
</dbReference>
<keyword evidence="5" id="KW-0436">Ligase</keyword>
<dbReference type="PANTHER" id="PTHR15398">
    <property type="entry name" value="BROMODOMAIN-CONTAINING PROTEIN 8"/>
    <property type="match status" value="1"/>
</dbReference>
<dbReference type="Proteomes" id="UP000002258">
    <property type="component" value="Chromosome 6"/>
</dbReference>